<dbReference type="EMBL" id="RJUF01000053">
    <property type="protein sequence ID" value="MCP9764029.1"/>
    <property type="molecule type" value="Genomic_DNA"/>
</dbReference>
<keyword evidence="3" id="KW-1185">Reference proteome</keyword>
<dbReference type="InterPro" id="IPR007492">
    <property type="entry name" value="LytTR_DNA-bd_dom"/>
</dbReference>
<reference evidence="2 3" key="1">
    <citation type="submission" date="2018-11" db="EMBL/GenBank/DDBJ databases">
        <title>Novel bacteria species description.</title>
        <authorList>
            <person name="Han J.-H."/>
        </authorList>
    </citation>
    <scope>NUCLEOTIDE SEQUENCE [LARGE SCALE GENOMIC DNA]</scope>
    <source>
        <strain evidence="2 3">KCTC23259</strain>
    </source>
</reference>
<dbReference type="GO" id="GO:0003677">
    <property type="term" value="F:DNA binding"/>
    <property type="evidence" value="ECO:0007669"/>
    <property type="project" value="InterPro"/>
</dbReference>
<proteinExistence type="predicted"/>
<comment type="caution">
    <text evidence="2">The sequence shown here is derived from an EMBL/GenBank/DDBJ whole genome shotgun (WGS) entry which is preliminary data.</text>
</comment>
<protein>
    <recommendedName>
        <fullName evidence="1">HTH LytTR-type domain-containing protein</fullName>
    </recommendedName>
</protein>
<dbReference type="AlphaFoldDB" id="A0AAE3H2S5"/>
<dbReference type="Proteomes" id="UP001204144">
    <property type="component" value="Unassembled WGS sequence"/>
</dbReference>
<organism evidence="2 3">
    <name type="scientific">Lacihabitans soyangensis</name>
    <dbReference type="NCBI Taxonomy" id="869394"/>
    <lineage>
        <taxon>Bacteria</taxon>
        <taxon>Pseudomonadati</taxon>
        <taxon>Bacteroidota</taxon>
        <taxon>Cytophagia</taxon>
        <taxon>Cytophagales</taxon>
        <taxon>Leadbetterellaceae</taxon>
        <taxon>Lacihabitans</taxon>
    </lineage>
</organism>
<evidence type="ECO:0000259" key="1">
    <source>
        <dbReference type="SMART" id="SM00850"/>
    </source>
</evidence>
<dbReference type="Pfam" id="PF04397">
    <property type="entry name" value="LytTR"/>
    <property type="match status" value="1"/>
</dbReference>
<dbReference type="SMART" id="SM00850">
    <property type="entry name" value="LytTR"/>
    <property type="match status" value="1"/>
</dbReference>
<dbReference type="RefSeq" id="WP_255037790.1">
    <property type="nucleotide sequence ID" value="NZ_RJUF01000053.1"/>
</dbReference>
<sequence>MRKKDTRFLVIYQSESEAKKIDTHLRLAGYRSIVVTDNINQGIIFAGKGNVDIIIARVKINGYDVSQRLIKKRAMLGIKLIFYTFSFEEYSLYKNTSFKEENEEYKLVLNPLANKALINTFTTCNRKKFSPKKPNYLFLKSLNKEIERISFEDILFIEAKISHCNVYCLWGTYTISGSLSKLLTKFPETFIKIHEKYAINPVKITDLNNDDLIINHFKIPYSIRFISTIPLGIFPKSTMKIMENLPFKQDKKSA</sequence>
<evidence type="ECO:0000313" key="3">
    <source>
        <dbReference type="Proteomes" id="UP001204144"/>
    </source>
</evidence>
<gene>
    <name evidence="2" type="ORF">EGI31_13820</name>
</gene>
<evidence type="ECO:0000313" key="2">
    <source>
        <dbReference type="EMBL" id="MCP9764029.1"/>
    </source>
</evidence>
<feature type="domain" description="HTH LytTR-type" evidence="1">
    <location>
        <begin position="144"/>
        <end position="232"/>
    </location>
</feature>
<name>A0AAE3H2S5_9BACT</name>
<dbReference type="Gene3D" id="2.40.50.1020">
    <property type="entry name" value="LytTr DNA-binding domain"/>
    <property type="match status" value="1"/>
</dbReference>
<accession>A0AAE3H2S5</accession>